<feature type="region of interest" description="Disordered" evidence="1">
    <location>
        <begin position="719"/>
        <end position="738"/>
    </location>
</feature>
<dbReference type="EMBL" id="JH711596">
    <property type="protein sequence ID" value="EIW73975.1"/>
    <property type="molecule type" value="Genomic_DNA"/>
</dbReference>
<evidence type="ECO:0000313" key="3">
    <source>
        <dbReference type="EMBL" id="EIW73975.1"/>
    </source>
</evidence>
<dbReference type="AlphaFoldDB" id="R7SDM1"/>
<proteinExistence type="predicted"/>
<accession>R7SDM1</accession>
<feature type="region of interest" description="Disordered" evidence="1">
    <location>
        <begin position="767"/>
        <end position="802"/>
    </location>
</feature>
<dbReference type="KEGG" id="cput:CONPUDRAFT_68089"/>
<protein>
    <recommendedName>
        <fullName evidence="2">DUF6589 domain-containing protein</fullName>
    </recommendedName>
</protein>
<dbReference type="Pfam" id="PF20231">
    <property type="entry name" value="DUF6589"/>
    <property type="match status" value="1"/>
</dbReference>
<dbReference type="eggNOG" id="ENOG502S7C8">
    <property type="taxonomic scope" value="Eukaryota"/>
</dbReference>
<feature type="domain" description="DUF6589" evidence="2">
    <location>
        <begin position="232"/>
        <end position="642"/>
    </location>
</feature>
<organism evidence="3 4">
    <name type="scientific">Coniophora puteana (strain RWD-64-598)</name>
    <name type="common">Brown rot fungus</name>
    <dbReference type="NCBI Taxonomy" id="741705"/>
    <lineage>
        <taxon>Eukaryota</taxon>
        <taxon>Fungi</taxon>
        <taxon>Dikarya</taxon>
        <taxon>Basidiomycota</taxon>
        <taxon>Agaricomycotina</taxon>
        <taxon>Agaricomycetes</taxon>
        <taxon>Agaricomycetidae</taxon>
        <taxon>Boletales</taxon>
        <taxon>Coniophorineae</taxon>
        <taxon>Coniophoraceae</taxon>
        <taxon>Coniophora</taxon>
    </lineage>
</organism>
<dbReference type="Proteomes" id="UP000053558">
    <property type="component" value="Unassembled WGS sequence"/>
</dbReference>
<evidence type="ECO:0000256" key="1">
    <source>
        <dbReference type="SAM" id="MobiDB-lite"/>
    </source>
</evidence>
<keyword evidence="4" id="KW-1185">Reference proteome</keyword>
<sequence length="802" mass="88953">MLTQWAVNRVGGVLEKEGEAVKSSRVLLTESNGITAQFLADFSYTSTLQKISQHIPVTLEVLRRFATTKRQKEECGGAYFEHKEFVIQQAALTLLGERSIRNSLSRHVLGLYMYAGGASRQLITIFNRLGSSVSYVTLAGRGHKGLTEDTWPRQLGTLEVLSQSVRAATRKIAKTSPFLVVYDNINMMWRVAEQVMGRKDTQENGTCATLIPLWNTSWDDLQTADLVENADKAHNLKLKDLRLTRGEDNALYESLVHCVMRIVVRYGGPQLAHLTPEVLQCMPASEHRIEVHKTDIYPLPAMDIDESSTLGNLNVLKTVFRELHLDDSSTDFAQTVKFIAGDQSTIARDRVIEATRAGNEGGAGALRWAVWMPGLFHYKMAATHAIMITHLGLPNHDLSNPASLSAHNAILQRKVVLPSALPPFRTCRDLAFVSLYARVLHCMLLVSGKATLEELANGLTLEGLRQHADTVVSKYTDAGWAETLREEREDGLGGDMVFESALLFLRDALLLREFTDAIKIGDSGRVVNVLKVWVMSYRGAGRNKYAYETMVLIHNIQNVWPERIKRAIFDNWLANPTGRANAFVEVDLVQEHLNFWTKNYYQAHGSNASWEWLRVIAPCVDVLRKLATNIHAAIGAKQGTRHAIPNLSADIKVLMDSLALHQVYQIRDGRTFSSEESPPVDVVSAGTESLAFGTTNPLYQFNEHQRRLQTRRRTIPLTGPKAAAHQPMHNSPATPRQAASVAGNARDNVDSTDTLDAHMGLEIEIDTAPELGGSVSTGDDEDDSELQTGATGTLIHPELLHV</sequence>
<dbReference type="OrthoDB" id="4743193at2759"/>
<gene>
    <name evidence="3" type="ORF">CONPUDRAFT_68089</name>
</gene>
<dbReference type="InterPro" id="IPR046496">
    <property type="entry name" value="DUF6589"/>
</dbReference>
<evidence type="ECO:0000259" key="2">
    <source>
        <dbReference type="Pfam" id="PF20231"/>
    </source>
</evidence>
<dbReference type="OMA" id="HAIMITH"/>
<evidence type="ECO:0000313" key="4">
    <source>
        <dbReference type="Proteomes" id="UP000053558"/>
    </source>
</evidence>
<dbReference type="GeneID" id="19208612"/>
<dbReference type="RefSeq" id="XP_007775804.1">
    <property type="nucleotide sequence ID" value="XM_007777614.1"/>
</dbReference>
<reference evidence="4" key="1">
    <citation type="journal article" date="2012" name="Science">
        <title>The Paleozoic origin of enzymatic lignin decomposition reconstructed from 31 fungal genomes.</title>
        <authorList>
            <person name="Floudas D."/>
            <person name="Binder M."/>
            <person name="Riley R."/>
            <person name="Barry K."/>
            <person name="Blanchette R.A."/>
            <person name="Henrissat B."/>
            <person name="Martinez A.T."/>
            <person name="Otillar R."/>
            <person name="Spatafora J.W."/>
            <person name="Yadav J.S."/>
            <person name="Aerts A."/>
            <person name="Benoit I."/>
            <person name="Boyd A."/>
            <person name="Carlson A."/>
            <person name="Copeland A."/>
            <person name="Coutinho P.M."/>
            <person name="de Vries R.P."/>
            <person name="Ferreira P."/>
            <person name="Findley K."/>
            <person name="Foster B."/>
            <person name="Gaskell J."/>
            <person name="Glotzer D."/>
            <person name="Gorecki P."/>
            <person name="Heitman J."/>
            <person name="Hesse C."/>
            <person name="Hori C."/>
            <person name="Igarashi K."/>
            <person name="Jurgens J.A."/>
            <person name="Kallen N."/>
            <person name="Kersten P."/>
            <person name="Kohler A."/>
            <person name="Kuees U."/>
            <person name="Kumar T.K.A."/>
            <person name="Kuo A."/>
            <person name="LaButti K."/>
            <person name="Larrondo L.F."/>
            <person name="Lindquist E."/>
            <person name="Ling A."/>
            <person name="Lombard V."/>
            <person name="Lucas S."/>
            <person name="Lundell T."/>
            <person name="Martin R."/>
            <person name="McLaughlin D.J."/>
            <person name="Morgenstern I."/>
            <person name="Morin E."/>
            <person name="Murat C."/>
            <person name="Nagy L.G."/>
            <person name="Nolan M."/>
            <person name="Ohm R.A."/>
            <person name="Patyshakuliyeva A."/>
            <person name="Rokas A."/>
            <person name="Ruiz-Duenas F.J."/>
            <person name="Sabat G."/>
            <person name="Salamov A."/>
            <person name="Samejima M."/>
            <person name="Schmutz J."/>
            <person name="Slot J.C."/>
            <person name="St John F."/>
            <person name="Stenlid J."/>
            <person name="Sun H."/>
            <person name="Sun S."/>
            <person name="Syed K."/>
            <person name="Tsang A."/>
            <person name="Wiebenga A."/>
            <person name="Young D."/>
            <person name="Pisabarro A."/>
            <person name="Eastwood D.C."/>
            <person name="Martin F."/>
            <person name="Cullen D."/>
            <person name="Grigoriev I.V."/>
            <person name="Hibbett D.S."/>
        </authorList>
    </citation>
    <scope>NUCLEOTIDE SEQUENCE [LARGE SCALE GENOMIC DNA]</scope>
    <source>
        <strain evidence="4">RWD-64-598 SS2</strain>
    </source>
</reference>
<name>R7SDM1_CONPW</name>